<dbReference type="KEGG" id="vg:54993540"/>
<proteinExistence type="predicted"/>
<name>A0A2Z4Q7R3_9CAUD</name>
<dbReference type="Proteomes" id="UP000250774">
    <property type="component" value="Segment"/>
</dbReference>
<gene>
    <name evidence="2" type="primary">21</name>
    <name evidence="2" type="ORF">PBI_SUZY_21</name>
</gene>
<protein>
    <submittedName>
        <fullName evidence="2">Tail assembly chaperone</fullName>
    </submittedName>
</protein>
<evidence type="ECO:0000313" key="2">
    <source>
        <dbReference type="EMBL" id="AWY06126.1"/>
    </source>
</evidence>
<accession>A0A2Z4Q7R3</accession>
<reference evidence="3" key="1">
    <citation type="submission" date="2018-04" db="EMBL/GenBank/DDBJ databases">
        <authorList>
            <person name="Harrington T."/>
            <person name="Washburn E."/>
            <person name="Bricker J."/>
            <person name="McKinney A."/>
            <person name="Betsko A.J."/>
            <person name="Garlena R.A."/>
            <person name="Russell D.A."/>
            <person name="Pope W.A."/>
            <person name="Jacobs-Sera D."/>
            <person name="Hatfull G.F."/>
        </authorList>
    </citation>
    <scope>NUCLEOTIDE SEQUENCE [LARGE SCALE GENOMIC DNA]</scope>
</reference>
<sequence>MSHPTRAFFLNRGIWLFCRMVEGEVEQAGSRVKNASQAAGLRQSTLMKYLYPDDPTKRFRTAQTPTEKAGPSASGEEFFTKNFGQRRGL</sequence>
<keyword evidence="3" id="KW-1185">Reference proteome</keyword>
<evidence type="ECO:0000313" key="3">
    <source>
        <dbReference type="Proteomes" id="UP000250774"/>
    </source>
</evidence>
<dbReference type="GeneID" id="54993540"/>
<dbReference type="EMBL" id="MH271313">
    <property type="protein sequence ID" value="AWY06126.1"/>
    <property type="molecule type" value="Genomic_DNA"/>
</dbReference>
<feature type="region of interest" description="Disordered" evidence="1">
    <location>
        <begin position="55"/>
        <end position="89"/>
    </location>
</feature>
<evidence type="ECO:0000256" key="1">
    <source>
        <dbReference type="SAM" id="MobiDB-lite"/>
    </source>
</evidence>
<organism evidence="2 3">
    <name type="scientific">Gordonia phage Suzy</name>
    <dbReference type="NCBI Taxonomy" id="2201430"/>
    <lineage>
        <taxon>Viruses</taxon>
        <taxon>Duplodnaviria</taxon>
        <taxon>Heunggongvirae</taxon>
        <taxon>Uroviricota</taxon>
        <taxon>Caudoviricetes</taxon>
        <taxon>Terapinvirus</taxon>
        <taxon>Terapinvirus suzy</taxon>
    </lineage>
</organism>
<dbReference type="RefSeq" id="YP_009802982.1">
    <property type="nucleotide sequence ID" value="NC_047990.1"/>
</dbReference>